<proteinExistence type="predicted"/>
<dbReference type="Proteomes" id="UP001321749">
    <property type="component" value="Unassembled WGS sequence"/>
</dbReference>
<reference evidence="2" key="2">
    <citation type="submission" date="2023-06" db="EMBL/GenBank/DDBJ databases">
        <authorList>
            <consortium name="Lawrence Berkeley National Laboratory"/>
            <person name="Mondo S.J."/>
            <person name="Hensen N."/>
            <person name="Bonometti L."/>
            <person name="Westerberg I."/>
            <person name="Brannstrom I.O."/>
            <person name="Guillou S."/>
            <person name="Cros-Aarteil S."/>
            <person name="Calhoun S."/>
            <person name="Haridas S."/>
            <person name="Kuo A."/>
            <person name="Pangilinan J."/>
            <person name="Riley R."/>
            <person name="Labutti K."/>
            <person name="Andreopoulos B."/>
            <person name="Lipzen A."/>
            <person name="Chen C."/>
            <person name="Yanf M."/>
            <person name="Daum C."/>
            <person name="Ng V."/>
            <person name="Clum A."/>
            <person name="Steindorff A."/>
            <person name="Ohm R."/>
            <person name="Martin F."/>
            <person name="Silar P."/>
            <person name="Natvig D."/>
            <person name="Lalanne C."/>
            <person name="Gautier V."/>
            <person name="Ament-Velasquez S.L."/>
            <person name="Kruys A."/>
            <person name="Hutchinson M.I."/>
            <person name="Powell A.J."/>
            <person name="Barry K."/>
            <person name="Miller A.N."/>
            <person name="Grigoriev I.V."/>
            <person name="Debuchy R."/>
            <person name="Gladieux P."/>
            <person name="Thoren M.H."/>
            <person name="Johannesson H."/>
        </authorList>
    </citation>
    <scope>NUCLEOTIDE SEQUENCE</scope>
    <source>
        <strain evidence="2">PSN324</strain>
    </source>
</reference>
<sequence length="171" mass="18416">MVQFNNAVIFMASLAAFAQGYVIPAGLENGVYEVRLNETGHLHPYYVGPGATTSSSLPRDVGRAALQARDQHGCTAHTLNSGDCDAAVNSLRSFCGGGKRYTSKIMLFTHNSVTAYTCDYSGGQLCFSSEAQTAYTQITNDCGFYRSGWWLFGSNKNYGYDVQGASICGNL</sequence>
<accession>A0AAV9HN83</accession>
<evidence type="ECO:0000256" key="1">
    <source>
        <dbReference type="SAM" id="SignalP"/>
    </source>
</evidence>
<gene>
    <name evidence="2" type="ORF">QBC42DRAFT_287450</name>
</gene>
<feature type="signal peptide" evidence="1">
    <location>
        <begin position="1"/>
        <end position="20"/>
    </location>
</feature>
<reference evidence="2" key="1">
    <citation type="journal article" date="2023" name="Mol. Phylogenet. Evol.">
        <title>Genome-scale phylogeny and comparative genomics of the fungal order Sordariales.</title>
        <authorList>
            <person name="Hensen N."/>
            <person name="Bonometti L."/>
            <person name="Westerberg I."/>
            <person name="Brannstrom I.O."/>
            <person name="Guillou S."/>
            <person name="Cros-Aarteil S."/>
            <person name="Calhoun S."/>
            <person name="Haridas S."/>
            <person name="Kuo A."/>
            <person name="Mondo S."/>
            <person name="Pangilinan J."/>
            <person name="Riley R."/>
            <person name="LaButti K."/>
            <person name="Andreopoulos B."/>
            <person name="Lipzen A."/>
            <person name="Chen C."/>
            <person name="Yan M."/>
            <person name="Daum C."/>
            <person name="Ng V."/>
            <person name="Clum A."/>
            <person name="Steindorff A."/>
            <person name="Ohm R.A."/>
            <person name="Martin F."/>
            <person name="Silar P."/>
            <person name="Natvig D.O."/>
            <person name="Lalanne C."/>
            <person name="Gautier V."/>
            <person name="Ament-Velasquez S.L."/>
            <person name="Kruys A."/>
            <person name="Hutchinson M.I."/>
            <person name="Powell A.J."/>
            <person name="Barry K."/>
            <person name="Miller A.N."/>
            <person name="Grigoriev I.V."/>
            <person name="Debuchy R."/>
            <person name="Gladieux P."/>
            <person name="Hiltunen Thoren M."/>
            <person name="Johannesson H."/>
        </authorList>
    </citation>
    <scope>NUCLEOTIDE SEQUENCE</scope>
    <source>
        <strain evidence="2">PSN324</strain>
    </source>
</reference>
<keyword evidence="1" id="KW-0732">Signal</keyword>
<organism evidence="2 3">
    <name type="scientific">Cladorrhinum samala</name>
    <dbReference type="NCBI Taxonomy" id="585594"/>
    <lineage>
        <taxon>Eukaryota</taxon>
        <taxon>Fungi</taxon>
        <taxon>Dikarya</taxon>
        <taxon>Ascomycota</taxon>
        <taxon>Pezizomycotina</taxon>
        <taxon>Sordariomycetes</taxon>
        <taxon>Sordariomycetidae</taxon>
        <taxon>Sordariales</taxon>
        <taxon>Podosporaceae</taxon>
        <taxon>Cladorrhinum</taxon>
    </lineage>
</organism>
<dbReference type="EMBL" id="MU864990">
    <property type="protein sequence ID" value="KAK4461459.1"/>
    <property type="molecule type" value="Genomic_DNA"/>
</dbReference>
<feature type="chain" id="PRO_5043653604" evidence="1">
    <location>
        <begin position="21"/>
        <end position="171"/>
    </location>
</feature>
<comment type="caution">
    <text evidence="2">The sequence shown here is derived from an EMBL/GenBank/DDBJ whole genome shotgun (WGS) entry which is preliminary data.</text>
</comment>
<evidence type="ECO:0000313" key="2">
    <source>
        <dbReference type="EMBL" id="KAK4461459.1"/>
    </source>
</evidence>
<keyword evidence="3" id="KW-1185">Reference proteome</keyword>
<dbReference type="AlphaFoldDB" id="A0AAV9HN83"/>
<name>A0AAV9HN83_9PEZI</name>
<protein>
    <submittedName>
        <fullName evidence="2">Uncharacterized protein</fullName>
    </submittedName>
</protein>
<evidence type="ECO:0000313" key="3">
    <source>
        <dbReference type="Proteomes" id="UP001321749"/>
    </source>
</evidence>